<dbReference type="Proteomes" id="UP000029994">
    <property type="component" value="Unassembled WGS sequence"/>
</dbReference>
<feature type="chain" id="PRO_5001950572" evidence="13">
    <location>
        <begin position="22"/>
        <end position="522"/>
    </location>
</feature>
<keyword evidence="9 11" id="KW-0807">Transducer</keyword>
<keyword evidence="13" id="KW-0732">Signal</keyword>
<dbReference type="GO" id="GO:0005886">
    <property type="term" value="C:plasma membrane"/>
    <property type="evidence" value="ECO:0007669"/>
    <property type="project" value="UniProtKB-SubCell"/>
</dbReference>
<dbReference type="Pfam" id="PF00015">
    <property type="entry name" value="MCPsignal"/>
    <property type="match status" value="1"/>
</dbReference>
<evidence type="ECO:0000313" key="16">
    <source>
        <dbReference type="EMBL" id="KGK11519.1"/>
    </source>
</evidence>
<feature type="domain" description="Methyl-accepting transducer" evidence="14">
    <location>
        <begin position="247"/>
        <end position="483"/>
    </location>
</feature>
<accession>A0A099LV23</accession>
<comment type="subcellular location">
    <subcellularLocation>
        <location evidence="1">Cell inner membrane</location>
    </subcellularLocation>
    <subcellularLocation>
        <location evidence="2">Cell membrane</location>
        <topology evidence="2">Multi-pass membrane protein</topology>
    </subcellularLocation>
</comment>
<keyword evidence="7 12" id="KW-1133">Transmembrane helix</keyword>
<dbReference type="STRING" id="29495.EA26_09435"/>
<evidence type="ECO:0000313" key="17">
    <source>
        <dbReference type="Proteomes" id="UP000029994"/>
    </source>
</evidence>
<comment type="similarity">
    <text evidence="10">Belongs to the methyl-accepting chemotaxis (MCP) protein family.</text>
</comment>
<evidence type="ECO:0000256" key="8">
    <source>
        <dbReference type="ARBA" id="ARBA00023136"/>
    </source>
</evidence>
<dbReference type="GO" id="GO:0007165">
    <property type="term" value="P:signal transduction"/>
    <property type="evidence" value="ECO:0007669"/>
    <property type="project" value="UniProtKB-KW"/>
</dbReference>
<evidence type="ECO:0000256" key="9">
    <source>
        <dbReference type="ARBA" id="ARBA00023224"/>
    </source>
</evidence>
<dbReference type="AlphaFoldDB" id="A0A099LV23"/>
<dbReference type="PANTHER" id="PTHR32089:SF39">
    <property type="entry name" value="METHYL-ACCEPTING CHEMOTAXIS PROTEIN HLYB"/>
    <property type="match status" value="1"/>
</dbReference>
<dbReference type="RefSeq" id="WP_039427015.1">
    <property type="nucleotide sequence ID" value="NZ_CP061844.1"/>
</dbReference>
<keyword evidence="3" id="KW-1003">Cell membrane</keyword>
<evidence type="ECO:0000256" key="4">
    <source>
        <dbReference type="ARBA" id="ARBA00022481"/>
    </source>
</evidence>
<keyword evidence="17" id="KW-1185">Reference proteome</keyword>
<dbReference type="eggNOG" id="COG3290">
    <property type="taxonomic scope" value="Bacteria"/>
</dbReference>
<dbReference type="SMART" id="SM00283">
    <property type="entry name" value="MA"/>
    <property type="match status" value="1"/>
</dbReference>
<protein>
    <submittedName>
        <fullName evidence="16">Chemotaxis protein</fullName>
    </submittedName>
</protein>
<evidence type="ECO:0000256" key="3">
    <source>
        <dbReference type="ARBA" id="ARBA00022475"/>
    </source>
</evidence>
<dbReference type="Gene3D" id="1.10.287.950">
    <property type="entry name" value="Methyl-accepting chemotaxis protein"/>
    <property type="match status" value="1"/>
</dbReference>
<organism evidence="16 17">
    <name type="scientific">Vibrio navarrensis</name>
    <dbReference type="NCBI Taxonomy" id="29495"/>
    <lineage>
        <taxon>Bacteria</taxon>
        <taxon>Pseudomonadati</taxon>
        <taxon>Pseudomonadota</taxon>
        <taxon>Gammaproteobacteria</taxon>
        <taxon>Vibrionales</taxon>
        <taxon>Vibrionaceae</taxon>
        <taxon>Vibrio</taxon>
    </lineage>
</organism>
<dbReference type="CDD" id="cd06225">
    <property type="entry name" value="HAMP"/>
    <property type="match status" value="1"/>
</dbReference>
<evidence type="ECO:0000256" key="1">
    <source>
        <dbReference type="ARBA" id="ARBA00004533"/>
    </source>
</evidence>
<dbReference type="FunFam" id="1.10.287.950:FF:000001">
    <property type="entry name" value="Methyl-accepting chemotaxis sensory transducer"/>
    <property type="match status" value="1"/>
</dbReference>
<dbReference type="GeneID" id="43683408"/>
<dbReference type="Gene3D" id="3.30.450.20">
    <property type="entry name" value="PAS domain"/>
    <property type="match status" value="1"/>
</dbReference>
<dbReference type="SUPFAM" id="SSF58104">
    <property type="entry name" value="Methyl-accepting chemotaxis protein (MCP) signaling domain"/>
    <property type="match status" value="1"/>
</dbReference>
<evidence type="ECO:0000256" key="5">
    <source>
        <dbReference type="ARBA" id="ARBA00022500"/>
    </source>
</evidence>
<dbReference type="PROSITE" id="PS50111">
    <property type="entry name" value="CHEMOTAXIS_TRANSDUC_2"/>
    <property type="match status" value="1"/>
</dbReference>
<gene>
    <name evidence="16" type="ORF">EA26_09435</name>
</gene>
<reference evidence="16 17" key="1">
    <citation type="submission" date="2014-04" db="EMBL/GenBank/DDBJ databases">
        <title>Genome sequencing of Vibrio navarrensis strains.</title>
        <authorList>
            <person name="Gladney L.M."/>
            <person name="Katz L.S."/>
            <person name="Marino-Ramirez L."/>
            <person name="Jordan I.K."/>
        </authorList>
    </citation>
    <scope>NUCLEOTIDE SEQUENCE [LARGE SCALE GENOMIC DNA]</scope>
    <source>
        <strain evidence="16 17">ATCC 51183</strain>
    </source>
</reference>
<keyword evidence="4" id="KW-0488">Methylation</keyword>
<dbReference type="InterPro" id="IPR004089">
    <property type="entry name" value="MCPsignal_dom"/>
</dbReference>
<evidence type="ECO:0000259" key="15">
    <source>
        <dbReference type="PROSITE" id="PS50885"/>
    </source>
</evidence>
<comment type="caution">
    <text evidence="16">The sequence shown here is derived from an EMBL/GenBank/DDBJ whole genome shotgun (WGS) entry which is preliminary data.</text>
</comment>
<evidence type="ECO:0000256" key="12">
    <source>
        <dbReference type="SAM" id="Phobius"/>
    </source>
</evidence>
<feature type="signal peptide" evidence="13">
    <location>
        <begin position="1"/>
        <end position="21"/>
    </location>
</feature>
<dbReference type="GO" id="GO:0006935">
    <property type="term" value="P:chemotaxis"/>
    <property type="evidence" value="ECO:0007669"/>
    <property type="project" value="UniProtKB-KW"/>
</dbReference>
<dbReference type="InterPro" id="IPR003660">
    <property type="entry name" value="HAMP_dom"/>
</dbReference>
<evidence type="ECO:0000256" key="2">
    <source>
        <dbReference type="ARBA" id="ARBA00004651"/>
    </source>
</evidence>
<keyword evidence="5" id="KW-0145">Chemotaxis</keyword>
<dbReference type="CDD" id="cd11386">
    <property type="entry name" value="MCP_signal"/>
    <property type="match status" value="1"/>
</dbReference>
<dbReference type="SUPFAM" id="SSF103190">
    <property type="entry name" value="Sensory domain-like"/>
    <property type="match status" value="1"/>
</dbReference>
<dbReference type="SMART" id="SM00304">
    <property type="entry name" value="HAMP"/>
    <property type="match status" value="1"/>
</dbReference>
<evidence type="ECO:0000256" key="7">
    <source>
        <dbReference type="ARBA" id="ARBA00022989"/>
    </source>
</evidence>
<keyword evidence="6 12" id="KW-0812">Transmembrane</keyword>
<evidence type="ECO:0000256" key="6">
    <source>
        <dbReference type="ARBA" id="ARBA00022692"/>
    </source>
</evidence>
<name>A0A099LV23_9VIBR</name>
<dbReference type="PROSITE" id="PS50885">
    <property type="entry name" value="HAMP"/>
    <property type="match status" value="1"/>
</dbReference>
<keyword evidence="8 12" id="KW-0472">Membrane</keyword>
<dbReference type="EMBL" id="JMCG01000001">
    <property type="protein sequence ID" value="KGK11519.1"/>
    <property type="molecule type" value="Genomic_DNA"/>
</dbReference>
<evidence type="ECO:0000256" key="13">
    <source>
        <dbReference type="SAM" id="SignalP"/>
    </source>
</evidence>
<dbReference type="InterPro" id="IPR033463">
    <property type="entry name" value="sCache_3"/>
</dbReference>
<dbReference type="Pfam" id="PF17203">
    <property type="entry name" value="sCache_3_2"/>
    <property type="match status" value="1"/>
</dbReference>
<dbReference type="InterPro" id="IPR029151">
    <property type="entry name" value="Sensor-like_sf"/>
</dbReference>
<proteinExistence type="inferred from homology"/>
<dbReference type="Pfam" id="PF00672">
    <property type="entry name" value="HAMP"/>
    <property type="match status" value="1"/>
</dbReference>
<sequence>MKRLILAVVVAMFALAAIASAISTSYVSYQEINNVILINSKAKGSQMALHAEYILENSKQPIDDLQEMVTTLSQRADIAYAIVIDKNVAAVAHSDKQKINRVYKDEYTVLGATQGVVQHSKWYADVQKVWTYDIMSPIYVDGKLYGTLDIGVPITEVDSAAMGIIVTQLATTCGMFVLCIVVLAGLMTKLFQPLTRLQTALEDISKGDGDLTMRLPVKGNDEIAHISTAFNTFVSKINDIIQQVVRTGSELNQSANVVREQSVRALTRGDLQNEQSTLVVTSMNEMVSTINEISTNAAGAAQAAGNVNKETANSSAVLQFATETISNLTDEMNNTANVVTALADRTQSIESILDVIRGISEQTNLLALNAAIEAARAGEAGRGFAVVADEVRNLATKSAQSTGEIQTMIDHLQAEAKSAVTAMNASRELTIKGAEATLEAQQAIKAIAEQVSAILDLNTQVATATEQQSSVTKEINLNMDSLNESVREGLSASQQLEETSKTLTVLSQTLDKYAGSFKVGKV</sequence>
<evidence type="ECO:0000256" key="10">
    <source>
        <dbReference type="ARBA" id="ARBA00029447"/>
    </source>
</evidence>
<evidence type="ECO:0000259" key="14">
    <source>
        <dbReference type="PROSITE" id="PS50111"/>
    </source>
</evidence>
<feature type="transmembrane region" description="Helical" evidence="12">
    <location>
        <begin position="160"/>
        <end position="186"/>
    </location>
</feature>
<evidence type="ECO:0000256" key="11">
    <source>
        <dbReference type="PROSITE-ProRule" id="PRU00284"/>
    </source>
</evidence>
<feature type="domain" description="HAMP" evidence="15">
    <location>
        <begin position="188"/>
        <end position="242"/>
    </location>
</feature>
<dbReference type="eggNOG" id="COG0840">
    <property type="taxonomic scope" value="Bacteria"/>
</dbReference>
<dbReference type="PANTHER" id="PTHR32089">
    <property type="entry name" value="METHYL-ACCEPTING CHEMOTAXIS PROTEIN MCPB"/>
    <property type="match status" value="1"/>
</dbReference>